<sequence length="487" mass="50811">MSSSPRPPSNASAAKAPANWTEFAMAMLPFADAASADLPLGRLLRLALFQFSVGMATVLLNGTLNRVMIVELQTPAWIVATLIAIPLLVAPFRALIGHKSDTHKSVLGWRRVPYIWFGSLLQFGGLAIMPFALLLFDNPDRFNIAVVAAAASFLMTGAGFHITQTAGLALATDLAPEDKRPRAVALLYVMLLIGMMFSAFVIGGLLIEFTPTRLVQVIQGAAVLTMILNVVALWKQEARNVEVTAPGRVTPDFRELWQAFVRDGRNARLLTAIGIGAAGFAMQDALLEPYGGEVLGLSVGATTSLTGAWAFGALIGFMLSGRMLSRGGDPLRIAGLGLVTGVAAFLIILFAAPFASPVMLFIGAAAIGLGLGLFSVGTLIEAMNLAESASAGLALGAWGAVQATCAGAGIAIGGALRDTVSAIVMNGDQTTVISTRATGYTFVYVIEILLLIAGLAAIGPLVGSARRSATELREGAGQPFGLREFPT</sequence>
<dbReference type="CDD" id="cd06176">
    <property type="entry name" value="MFS_BCD_PucC-like"/>
    <property type="match status" value="1"/>
</dbReference>
<dbReference type="SUPFAM" id="SSF103473">
    <property type="entry name" value="MFS general substrate transporter"/>
    <property type="match status" value="1"/>
</dbReference>
<dbReference type="PANTHER" id="PTHR23538">
    <property type="entry name" value="44.5 KD BACTERIOCHLOROPHYLL SYNTHASE SUBUNIT"/>
    <property type="match status" value="1"/>
</dbReference>
<dbReference type="EMBL" id="JAGSPB010000002">
    <property type="protein sequence ID" value="MBV7266383.1"/>
    <property type="molecule type" value="Genomic_DNA"/>
</dbReference>
<feature type="transmembrane region" description="Helical" evidence="6">
    <location>
        <begin position="142"/>
        <end position="162"/>
    </location>
</feature>
<evidence type="ECO:0000256" key="1">
    <source>
        <dbReference type="ARBA" id="ARBA00004141"/>
    </source>
</evidence>
<dbReference type="PANTHER" id="PTHR23538:SF1">
    <property type="entry name" value="44.5 KD BACTERIOCHLOROPHYLL SYNTHASE SUBUNIT"/>
    <property type="match status" value="1"/>
</dbReference>
<feature type="transmembrane region" description="Helical" evidence="6">
    <location>
        <begin position="331"/>
        <end position="352"/>
    </location>
</feature>
<dbReference type="InterPro" id="IPR004896">
    <property type="entry name" value="PucC-rel"/>
</dbReference>
<evidence type="ECO:0000256" key="2">
    <source>
        <dbReference type="ARBA" id="ARBA00008412"/>
    </source>
</evidence>
<feature type="transmembrane region" description="Helical" evidence="6">
    <location>
        <begin position="43"/>
        <end position="64"/>
    </location>
</feature>
<name>A0ABS6SMW2_9SPHN</name>
<evidence type="ECO:0000256" key="6">
    <source>
        <dbReference type="SAM" id="Phobius"/>
    </source>
</evidence>
<gene>
    <name evidence="7" type="ORF">KCG45_09350</name>
</gene>
<comment type="similarity">
    <text evidence="2">Belongs to the PucC family.</text>
</comment>
<dbReference type="InterPro" id="IPR026036">
    <property type="entry name" value="PucC"/>
</dbReference>
<keyword evidence="3 6" id="KW-0812">Transmembrane</keyword>
<evidence type="ECO:0000313" key="8">
    <source>
        <dbReference type="Proteomes" id="UP000699975"/>
    </source>
</evidence>
<feature type="transmembrane region" description="Helical" evidence="6">
    <location>
        <begin position="115"/>
        <end position="136"/>
    </location>
</feature>
<feature type="transmembrane region" description="Helical" evidence="6">
    <location>
        <begin position="183"/>
        <end position="207"/>
    </location>
</feature>
<feature type="transmembrane region" description="Helical" evidence="6">
    <location>
        <begin position="269"/>
        <end position="287"/>
    </location>
</feature>
<comment type="caution">
    <text evidence="7">The sequence shown here is derived from an EMBL/GenBank/DDBJ whole genome shotgun (WGS) entry which is preliminary data.</text>
</comment>
<feature type="transmembrane region" description="Helical" evidence="6">
    <location>
        <begin position="76"/>
        <end position="95"/>
    </location>
</feature>
<feature type="transmembrane region" description="Helical" evidence="6">
    <location>
        <begin position="358"/>
        <end position="380"/>
    </location>
</feature>
<feature type="transmembrane region" description="Helical" evidence="6">
    <location>
        <begin position="299"/>
        <end position="319"/>
    </location>
</feature>
<dbReference type="Gene3D" id="1.20.1250.20">
    <property type="entry name" value="MFS general substrate transporter like domains"/>
    <property type="match status" value="1"/>
</dbReference>
<evidence type="ECO:0000256" key="3">
    <source>
        <dbReference type="ARBA" id="ARBA00022692"/>
    </source>
</evidence>
<keyword evidence="8" id="KW-1185">Reference proteome</keyword>
<dbReference type="InterPro" id="IPR036259">
    <property type="entry name" value="MFS_trans_sf"/>
</dbReference>
<reference evidence="7 8" key="1">
    <citation type="submission" date="2021-04" db="EMBL/GenBank/DDBJ databases">
        <authorList>
            <person name="Pira H."/>
            <person name="Risdian C."/>
            <person name="Wink J."/>
        </authorList>
    </citation>
    <scope>NUCLEOTIDE SEQUENCE [LARGE SCALE GENOMIC DNA]</scope>
    <source>
        <strain evidence="7 8">WH131</strain>
    </source>
</reference>
<feature type="transmembrane region" description="Helical" evidence="6">
    <location>
        <begin position="442"/>
        <end position="463"/>
    </location>
</feature>
<evidence type="ECO:0000256" key="4">
    <source>
        <dbReference type="ARBA" id="ARBA00022989"/>
    </source>
</evidence>
<evidence type="ECO:0000256" key="5">
    <source>
        <dbReference type="ARBA" id="ARBA00023136"/>
    </source>
</evidence>
<evidence type="ECO:0000313" key="7">
    <source>
        <dbReference type="EMBL" id="MBV7266383.1"/>
    </source>
</evidence>
<proteinExistence type="inferred from homology"/>
<protein>
    <submittedName>
        <fullName evidence="7">BCD family MFS transporter</fullName>
    </submittedName>
</protein>
<organism evidence="7 8">
    <name type="scientific">Erythrobacter ani</name>
    <dbReference type="NCBI Taxonomy" id="2827235"/>
    <lineage>
        <taxon>Bacteria</taxon>
        <taxon>Pseudomonadati</taxon>
        <taxon>Pseudomonadota</taxon>
        <taxon>Alphaproteobacteria</taxon>
        <taxon>Sphingomonadales</taxon>
        <taxon>Erythrobacteraceae</taxon>
        <taxon>Erythrobacter/Porphyrobacter group</taxon>
        <taxon>Erythrobacter</taxon>
    </lineage>
</organism>
<keyword evidence="4 6" id="KW-1133">Transmembrane helix</keyword>
<accession>A0ABS6SMW2</accession>
<dbReference type="PIRSF" id="PIRSF016565">
    <property type="entry name" value="PucC"/>
    <property type="match status" value="1"/>
</dbReference>
<dbReference type="Pfam" id="PF03209">
    <property type="entry name" value="PUCC"/>
    <property type="match status" value="1"/>
</dbReference>
<comment type="subcellular location">
    <subcellularLocation>
        <location evidence="1">Membrane</location>
        <topology evidence="1">Multi-pass membrane protein</topology>
    </subcellularLocation>
</comment>
<feature type="transmembrane region" description="Helical" evidence="6">
    <location>
        <begin position="392"/>
        <end position="416"/>
    </location>
</feature>
<dbReference type="Proteomes" id="UP000699975">
    <property type="component" value="Unassembled WGS sequence"/>
</dbReference>
<keyword evidence="5 6" id="KW-0472">Membrane</keyword>